<dbReference type="PRINTS" id="PR00409">
    <property type="entry name" value="PHDIOXRDTASE"/>
</dbReference>
<dbReference type="PROSITE" id="PS51085">
    <property type="entry name" value="2FE2S_FER_2"/>
    <property type="match status" value="1"/>
</dbReference>
<dbReference type="CDD" id="cd00207">
    <property type="entry name" value="fer2"/>
    <property type="match status" value="1"/>
</dbReference>
<dbReference type="InterPro" id="IPR039261">
    <property type="entry name" value="FNR_nucleotide-bd"/>
</dbReference>
<dbReference type="InterPro" id="IPR001041">
    <property type="entry name" value="2Fe-2S_ferredoxin-type"/>
</dbReference>
<dbReference type="SUPFAM" id="SSF52343">
    <property type="entry name" value="Ferredoxin reductase-like, C-terminal NADP-linked domain"/>
    <property type="match status" value="1"/>
</dbReference>
<evidence type="ECO:0000313" key="8">
    <source>
        <dbReference type="Proteomes" id="UP000194137"/>
    </source>
</evidence>
<keyword evidence="5" id="KW-0408">Iron</keyword>
<dbReference type="PANTHER" id="PTHR47354:SF1">
    <property type="entry name" value="CARNITINE MONOOXYGENASE REDUCTASE SUBUNIT"/>
    <property type="match status" value="1"/>
</dbReference>
<dbReference type="PROSITE" id="PS51384">
    <property type="entry name" value="FAD_FR"/>
    <property type="match status" value="1"/>
</dbReference>
<gene>
    <name evidence="7" type="ORF">CAK95_05900</name>
</gene>
<dbReference type="Pfam" id="PF00970">
    <property type="entry name" value="FAD_binding_6"/>
    <property type="match status" value="1"/>
</dbReference>
<dbReference type="InterPro" id="IPR006058">
    <property type="entry name" value="2Fe2S_fd_BS"/>
</dbReference>
<evidence type="ECO:0000256" key="4">
    <source>
        <dbReference type="ARBA" id="ARBA00023002"/>
    </source>
</evidence>
<dbReference type="SMR" id="A0A1W6ZPF3"/>
<protein>
    <submittedName>
        <fullName evidence="7">Phthalate 4,5-dioxygenase</fullName>
    </submittedName>
</protein>
<dbReference type="GO" id="GO:0046872">
    <property type="term" value="F:metal ion binding"/>
    <property type="evidence" value="ECO:0007669"/>
    <property type="project" value="UniProtKB-KW"/>
</dbReference>
<dbReference type="InterPro" id="IPR036010">
    <property type="entry name" value="2Fe-2S_ferredoxin-like_sf"/>
</dbReference>
<reference evidence="7 8" key="1">
    <citation type="submission" date="2017-05" db="EMBL/GenBank/DDBJ databases">
        <title>Full genome sequence of Pseudorhodoplanes sinuspersici.</title>
        <authorList>
            <person name="Dastgheib S.M.M."/>
            <person name="Shavandi M."/>
            <person name="Tirandaz H."/>
        </authorList>
    </citation>
    <scope>NUCLEOTIDE SEQUENCE [LARGE SCALE GENOMIC DNA]</scope>
    <source>
        <strain evidence="7 8">RIPI110</strain>
    </source>
</reference>
<keyword evidence="4" id="KW-0560">Oxidoreductase</keyword>
<dbReference type="InterPro" id="IPR017927">
    <property type="entry name" value="FAD-bd_FR_type"/>
</dbReference>
<dbReference type="GO" id="GO:0051213">
    <property type="term" value="F:dioxygenase activity"/>
    <property type="evidence" value="ECO:0007669"/>
    <property type="project" value="UniProtKB-KW"/>
</dbReference>
<evidence type="ECO:0000256" key="2">
    <source>
        <dbReference type="ARBA" id="ARBA00022714"/>
    </source>
</evidence>
<dbReference type="KEGG" id="psin:CAK95_05900"/>
<dbReference type="OrthoDB" id="9796486at2"/>
<keyword evidence="7" id="KW-0223">Dioxygenase</keyword>
<dbReference type="AlphaFoldDB" id="A0A1W6ZPF3"/>
<evidence type="ECO:0000313" key="7">
    <source>
        <dbReference type="EMBL" id="ARP98664.1"/>
    </source>
</evidence>
<dbReference type="InterPro" id="IPR008333">
    <property type="entry name" value="Cbr1-like_FAD-bd_dom"/>
</dbReference>
<keyword evidence="1" id="KW-0285">Flavoprotein</keyword>
<dbReference type="SUPFAM" id="SSF63380">
    <property type="entry name" value="Riboflavin synthase domain-like"/>
    <property type="match status" value="1"/>
</dbReference>
<dbReference type="GO" id="GO:0051537">
    <property type="term" value="F:2 iron, 2 sulfur cluster binding"/>
    <property type="evidence" value="ECO:0007669"/>
    <property type="project" value="UniProtKB-KW"/>
</dbReference>
<keyword evidence="3" id="KW-0479">Metal-binding</keyword>
<dbReference type="RefSeq" id="WP_086087089.1">
    <property type="nucleotide sequence ID" value="NZ_CP021112.1"/>
</dbReference>
<name>A0A1W6ZPF3_9HYPH</name>
<dbReference type="CDD" id="cd06185">
    <property type="entry name" value="PDR_like"/>
    <property type="match status" value="1"/>
</dbReference>
<dbReference type="Proteomes" id="UP000194137">
    <property type="component" value="Chromosome"/>
</dbReference>
<dbReference type="SUPFAM" id="SSF54292">
    <property type="entry name" value="2Fe-2S ferredoxin-like"/>
    <property type="match status" value="1"/>
</dbReference>
<evidence type="ECO:0000256" key="1">
    <source>
        <dbReference type="ARBA" id="ARBA00022630"/>
    </source>
</evidence>
<proteinExistence type="predicted"/>
<accession>A0A1W6ZPF3</accession>
<dbReference type="STRING" id="1235591.CAK95_05900"/>
<dbReference type="InterPro" id="IPR017938">
    <property type="entry name" value="Riboflavin_synthase-like_b-brl"/>
</dbReference>
<keyword evidence="2" id="KW-0001">2Fe-2S</keyword>
<dbReference type="PANTHER" id="PTHR47354">
    <property type="entry name" value="NADH OXIDOREDUCTASE HCR"/>
    <property type="match status" value="1"/>
</dbReference>
<dbReference type="Gene3D" id="3.10.20.30">
    <property type="match status" value="1"/>
</dbReference>
<organism evidence="7 8">
    <name type="scientific">Pseudorhodoplanes sinuspersici</name>
    <dbReference type="NCBI Taxonomy" id="1235591"/>
    <lineage>
        <taxon>Bacteria</taxon>
        <taxon>Pseudomonadati</taxon>
        <taxon>Pseudomonadota</taxon>
        <taxon>Alphaproteobacteria</taxon>
        <taxon>Hyphomicrobiales</taxon>
        <taxon>Pseudorhodoplanes</taxon>
    </lineage>
</organism>
<evidence type="ECO:0000256" key="3">
    <source>
        <dbReference type="ARBA" id="ARBA00022723"/>
    </source>
</evidence>
<dbReference type="EMBL" id="CP021112">
    <property type="protein sequence ID" value="ARP98664.1"/>
    <property type="molecule type" value="Genomic_DNA"/>
</dbReference>
<dbReference type="Gene3D" id="2.40.30.10">
    <property type="entry name" value="Translation factors"/>
    <property type="match status" value="1"/>
</dbReference>
<dbReference type="InterPro" id="IPR012675">
    <property type="entry name" value="Beta-grasp_dom_sf"/>
</dbReference>
<dbReference type="Pfam" id="PF00175">
    <property type="entry name" value="NAD_binding_1"/>
    <property type="match status" value="1"/>
</dbReference>
<evidence type="ECO:0000256" key="5">
    <source>
        <dbReference type="ARBA" id="ARBA00023004"/>
    </source>
</evidence>
<evidence type="ECO:0000256" key="6">
    <source>
        <dbReference type="ARBA" id="ARBA00023014"/>
    </source>
</evidence>
<keyword evidence="8" id="KW-1185">Reference proteome</keyword>
<dbReference type="Gene3D" id="3.40.50.80">
    <property type="entry name" value="Nucleotide-binding domain of ferredoxin-NADP reductase (FNR) module"/>
    <property type="match status" value="1"/>
</dbReference>
<dbReference type="InterPro" id="IPR001433">
    <property type="entry name" value="OxRdtase_FAD/NAD-bd"/>
</dbReference>
<dbReference type="Pfam" id="PF00111">
    <property type="entry name" value="Fer2"/>
    <property type="match status" value="1"/>
</dbReference>
<dbReference type="InterPro" id="IPR050415">
    <property type="entry name" value="MRET"/>
</dbReference>
<keyword evidence="6" id="KW-0411">Iron-sulfur</keyword>
<dbReference type="PROSITE" id="PS00197">
    <property type="entry name" value="2FE2S_FER_1"/>
    <property type="match status" value="1"/>
</dbReference>
<sequence length="321" mass="35485">MNSALLADIPVQITRAEEIADGIHLFEMRCKDGSDLPAFTAGSHINLRVPNGLVRKYSLCSDPADRSHYRVAIKREDNGRGGSVYLIDNTKVGDEWMISTPDNAFALPQRGDNFIFIAGGIGITPFIAMIHALKDDPAKKFKLYYCSRTPEMTAFREELSAPEFKGKVVIHYDGGDPSKALDLWPIVEERKNREHVYCCGPRGLMEAVRAATGHWTPTSIHFEAFSEADARRPDDQPFKVKLNSTGEVIDVPAGTTILEAMRANGKDVPSSCESGTCGTCRTKLLEGEADHRDLVLTENERSSQIMICVSRAKTPDITIDR</sequence>